<keyword evidence="1" id="KW-1133">Transmembrane helix</keyword>
<reference evidence="2 3" key="1">
    <citation type="journal article" date="2019" name="Syst. Appl. Microbiol.">
        <title>Characterization of Bifidobacterium species in feaces of the Egyptian fruit bat: Description of B. vespertilionis sp. nov. and B. rousetti sp. nov.</title>
        <authorList>
            <person name="Modesto M."/>
            <person name="Satti M."/>
            <person name="Watanabe K."/>
            <person name="Puglisi E."/>
            <person name="Morelli L."/>
            <person name="Huang C.-H."/>
            <person name="Liou J.-S."/>
            <person name="Miyashita M."/>
            <person name="Tamura T."/>
            <person name="Saito S."/>
            <person name="Mori K."/>
            <person name="Huang L."/>
            <person name="Sciavilla P."/>
            <person name="Sandri C."/>
            <person name="Spiezio C."/>
            <person name="Vitali F."/>
            <person name="Cavalieri D."/>
            <person name="Perpetuini G."/>
            <person name="Tofalo R."/>
            <person name="Bonetti A."/>
            <person name="Arita M."/>
            <person name="Mattarelli P."/>
        </authorList>
    </citation>
    <scope>NUCLEOTIDE SEQUENCE [LARGE SCALE GENOMIC DNA]</scope>
    <source>
        <strain evidence="2 3">RST17</strain>
    </source>
</reference>
<feature type="transmembrane region" description="Helical" evidence="1">
    <location>
        <begin position="39"/>
        <end position="59"/>
    </location>
</feature>
<keyword evidence="1" id="KW-0812">Transmembrane</keyword>
<evidence type="ECO:0000313" key="3">
    <source>
        <dbReference type="Proteomes" id="UP000410049"/>
    </source>
</evidence>
<proteinExistence type="predicted"/>
<keyword evidence="1" id="KW-0472">Membrane</keyword>
<dbReference type="RefSeq" id="WP_150379292.1">
    <property type="nucleotide sequence ID" value="NZ_RZUH01000004.1"/>
</dbReference>
<feature type="transmembrane region" description="Helical" evidence="1">
    <location>
        <begin position="65"/>
        <end position="87"/>
    </location>
</feature>
<evidence type="ECO:0000313" key="2">
    <source>
        <dbReference type="EMBL" id="KAA8828126.1"/>
    </source>
</evidence>
<gene>
    <name evidence="2" type="ORF">EMO91_06710</name>
</gene>
<dbReference type="Proteomes" id="UP000410049">
    <property type="component" value="Unassembled WGS sequence"/>
</dbReference>
<accession>A0A5M9ZKH9</accession>
<sequence length="185" mass="20133">MTTLSDVMAVLAHLLYIIAWIWLFAAWRPRRRSPRARTTGRLLPVLAAWGALAVVSDTLRMASAAGAHGGAFTAIAGVALTALMLVLTERLDRLPAGGEDAIADRLVRLDAALHRIDPALTALDFDMTVMPARLGADGMPAERYDALRAEIRPDGVFRWDGRDWGDPARLAAAWAVRLRDANRDA</sequence>
<feature type="transmembrane region" description="Helical" evidence="1">
    <location>
        <begin position="6"/>
        <end position="27"/>
    </location>
</feature>
<organism evidence="2 3">
    <name type="scientific">Bifidobacterium myosotis</name>
    <dbReference type="NCBI Taxonomy" id="1630166"/>
    <lineage>
        <taxon>Bacteria</taxon>
        <taxon>Bacillati</taxon>
        <taxon>Actinomycetota</taxon>
        <taxon>Actinomycetes</taxon>
        <taxon>Bifidobacteriales</taxon>
        <taxon>Bifidobacteriaceae</taxon>
        <taxon>Bifidobacterium</taxon>
    </lineage>
</organism>
<dbReference type="EMBL" id="RZUH01000004">
    <property type="protein sequence ID" value="KAA8828126.1"/>
    <property type="molecule type" value="Genomic_DNA"/>
</dbReference>
<protein>
    <submittedName>
        <fullName evidence="2">Uncharacterized protein</fullName>
    </submittedName>
</protein>
<dbReference type="AlphaFoldDB" id="A0A5M9ZKH9"/>
<evidence type="ECO:0000256" key="1">
    <source>
        <dbReference type="SAM" id="Phobius"/>
    </source>
</evidence>
<comment type="caution">
    <text evidence="2">The sequence shown here is derived from an EMBL/GenBank/DDBJ whole genome shotgun (WGS) entry which is preliminary data.</text>
</comment>
<name>A0A5M9ZKH9_9BIFI</name>